<dbReference type="Proteomes" id="UP000204221">
    <property type="component" value="Chromosome"/>
</dbReference>
<reference evidence="1 2" key="1">
    <citation type="submission" date="2017-07" db="EMBL/GenBank/DDBJ databases">
        <title>Complete genome sequence of Actinoalloteichus hoggarensis DSM 45943, type strain of Actinoalloteichus hoggarensis.</title>
        <authorList>
            <person name="Ruckert C."/>
            <person name="Nouioui I."/>
            <person name="Willmese J."/>
            <person name="van Wezel G."/>
            <person name="Klenk H.-P."/>
            <person name="Kalinowski J."/>
            <person name="Zotchev S.B."/>
        </authorList>
    </citation>
    <scope>NUCLEOTIDE SEQUENCE [LARGE SCALE GENOMIC DNA]</scope>
    <source>
        <strain evidence="1 2">DSM 45943</strain>
    </source>
</reference>
<gene>
    <name evidence="1" type="ORF">AHOG_08390</name>
</gene>
<dbReference type="KEGG" id="ahg:AHOG_08390"/>
<accession>A0A221W0K9</accession>
<organism evidence="1 2">
    <name type="scientific">Actinoalloteichus hoggarensis</name>
    <dbReference type="NCBI Taxonomy" id="1470176"/>
    <lineage>
        <taxon>Bacteria</taxon>
        <taxon>Bacillati</taxon>
        <taxon>Actinomycetota</taxon>
        <taxon>Actinomycetes</taxon>
        <taxon>Pseudonocardiales</taxon>
        <taxon>Pseudonocardiaceae</taxon>
        <taxon>Actinoalloteichus</taxon>
    </lineage>
</organism>
<name>A0A221W0K9_9PSEU</name>
<sequence>MIVATARRQAAASRRSRPSVYLVPHASPTVLVLVVVGGSANIVHPSLDAGFGARVVPVNPS</sequence>
<keyword evidence="2" id="KW-1185">Reference proteome</keyword>
<protein>
    <submittedName>
        <fullName evidence="1">Uncharacterized protein</fullName>
    </submittedName>
</protein>
<evidence type="ECO:0000313" key="1">
    <source>
        <dbReference type="EMBL" id="ASO19323.1"/>
    </source>
</evidence>
<dbReference type="AlphaFoldDB" id="A0A221W0K9"/>
<evidence type="ECO:0000313" key="2">
    <source>
        <dbReference type="Proteomes" id="UP000204221"/>
    </source>
</evidence>
<proteinExistence type="predicted"/>
<dbReference type="EMBL" id="CP022521">
    <property type="protein sequence ID" value="ASO19323.1"/>
    <property type="molecule type" value="Genomic_DNA"/>
</dbReference>